<keyword evidence="1" id="KW-0472">Membrane</keyword>
<feature type="non-terminal residue" evidence="2">
    <location>
        <position position="82"/>
    </location>
</feature>
<proteinExistence type="predicted"/>
<evidence type="ECO:0000256" key="1">
    <source>
        <dbReference type="SAM" id="Phobius"/>
    </source>
</evidence>
<reference evidence="2 3" key="1">
    <citation type="submission" date="2016-07" db="EMBL/GenBank/DDBJ databases">
        <title>Pervasive Adenine N6-methylation of Active Genes in Fungi.</title>
        <authorList>
            <consortium name="DOE Joint Genome Institute"/>
            <person name="Mondo S.J."/>
            <person name="Dannebaum R.O."/>
            <person name="Kuo R.C."/>
            <person name="Labutti K."/>
            <person name="Haridas S."/>
            <person name="Kuo A."/>
            <person name="Salamov A."/>
            <person name="Ahrendt S.R."/>
            <person name="Lipzen A."/>
            <person name="Sullivan W."/>
            <person name="Andreopoulos W.B."/>
            <person name="Clum A."/>
            <person name="Lindquist E."/>
            <person name="Daum C."/>
            <person name="Ramamoorthy G.K."/>
            <person name="Gryganskyi A."/>
            <person name="Culley D."/>
            <person name="Magnuson J.K."/>
            <person name="James T.Y."/>
            <person name="O'Malley M.A."/>
            <person name="Stajich J.E."/>
            <person name="Spatafora J.W."/>
            <person name="Visel A."/>
            <person name="Grigoriev I.V."/>
        </authorList>
    </citation>
    <scope>NUCLEOTIDE SEQUENCE [LARGE SCALE GENOMIC DNA]</scope>
    <source>
        <strain evidence="2 3">NRRL 1336</strain>
    </source>
</reference>
<dbReference type="AlphaFoldDB" id="A0A1X2ICW0"/>
<keyword evidence="1" id="KW-1133">Transmembrane helix</keyword>
<dbReference type="EMBL" id="MCGE01000015">
    <property type="protein sequence ID" value="ORZ14139.1"/>
    <property type="molecule type" value="Genomic_DNA"/>
</dbReference>
<comment type="caution">
    <text evidence="2">The sequence shown here is derived from an EMBL/GenBank/DDBJ whole genome shotgun (WGS) entry which is preliminary data.</text>
</comment>
<keyword evidence="1" id="KW-0812">Transmembrane</keyword>
<evidence type="ECO:0000313" key="2">
    <source>
        <dbReference type="EMBL" id="ORZ14139.1"/>
    </source>
</evidence>
<evidence type="ECO:0000313" key="3">
    <source>
        <dbReference type="Proteomes" id="UP000193560"/>
    </source>
</evidence>
<accession>A0A1X2ICW0</accession>
<gene>
    <name evidence="2" type="ORF">BCR42DRAFT_418120</name>
</gene>
<sequence length="82" mass="9025">MGWEGREGKRGRYHSQSTISSSWAFWRFKVGGTNSTSRGTLFLCCVSFVGGFLCFSPTFLVSSVSLIALIFFSIPSICLINS</sequence>
<keyword evidence="3" id="KW-1185">Reference proteome</keyword>
<dbReference type="Proteomes" id="UP000193560">
    <property type="component" value="Unassembled WGS sequence"/>
</dbReference>
<name>A0A1X2ICW0_9FUNG</name>
<protein>
    <submittedName>
        <fullName evidence="2">Uncharacterized protein</fullName>
    </submittedName>
</protein>
<feature type="transmembrane region" description="Helical" evidence="1">
    <location>
        <begin position="59"/>
        <end position="80"/>
    </location>
</feature>
<organism evidence="2 3">
    <name type="scientific">Absidia repens</name>
    <dbReference type="NCBI Taxonomy" id="90262"/>
    <lineage>
        <taxon>Eukaryota</taxon>
        <taxon>Fungi</taxon>
        <taxon>Fungi incertae sedis</taxon>
        <taxon>Mucoromycota</taxon>
        <taxon>Mucoromycotina</taxon>
        <taxon>Mucoromycetes</taxon>
        <taxon>Mucorales</taxon>
        <taxon>Cunninghamellaceae</taxon>
        <taxon>Absidia</taxon>
    </lineage>
</organism>